<feature type="transmembrane region" description="Helical" evidence="1">
    <location>
        <begin position="7"/>
        <end position="33"/>
    </location>
</feature>
<dbReference type="EMBL" id="JBHUDM010000001">
    <property type="protein sequence ID" value="MFD1640282.1"/>
    <property type="molecule type" value="Genomic_DNA"/>
</dbReference>
<keyword evidence="3" id="KW-1185">Reference proteome</keyword>
<dbReference type="RefSeq" id="WP_256397288.1">
    <property type="nucleotide sequence ID" value="NZ_JANHDJ010000007.1"/>
</dbReference>
<evidence type="ECO:0000313" key="3">
    <source>
        <dbReference type="Proteomes" id="UP001597052"/>
    </source>
</evidence>
<accession>A0ABD6D2M1</accession>
<dbReference type="Proteomes" id="UP001597052">
    <property type="component" value="Unassembled WGS sequence"/>
</dbReference>
<keyword evidence="1" id="KW-0812">Transmembrane</keyword>
<evidence type="ECO:0000256" key="1">
    <source>
        <dbReference type="SAM" id="Phobius"/>
    </source>
</evidence>
<organism evidence="2 3">
    <name type="scientific">Halohasta litorea</name>
    <dbReference type="NCBI Taxonomy" id="869891"/>
    <lineage>
        <taxon>Archaea</taxon>
        <taxon>Methanobacteriati</taxon>
        <taxon>Methanobacteriota</taxon>
        <taxon>Stenosarchaea group</taxon>
        <taxon>Halobacteria</taxon>
        <taxon>Halobacteriales</taxon>
        <taxon>Haloferacaceae</taxon>
        <taxon>Halohasta</taxon>
    </lineage>
</organism>
<comment type="caution">
    <text evidence="2">The sequence shown here is derived from an EMBL/GenBank/DDBJ whole genome shotgun (WGS) entry which is preliminary data.</text>
</comment>
<reference evidence="2 3" key="1">
    <citation type="journal article" date="2019" name="Int. J. Syst. Evol. Microbiol.">
        <title>The Global Catalogue of Microorganisms (GCM) 10K type strain sequencing project: providing services to taxonomists for standard genome sequencing and annotation.</title>
        <authorList>
            <consortium name="The Broad Institute Genomics Platform"/>
            <consortium name="The Broad Institute Genome Sequencing Center for Infectious Disease"/>
            <person name="Wu L."/>
            <person name="Ma J."/>
        </authorList>
    </citation>
    <scope>NUCLEOTIDE SEQUENCE [LARGE SCALE GENOMIC DNA]</scope>
    <source>
        <strain evidence="2 3">CGMCC 1.10593</strain>
    </source>
</reference>
<name>A0ABD6D2M1_9EURY</name>
<feature type="transmembrane region" description="Helical" evidence="1">
    <location>
        <begin position="39"/>
        <end position="62"/>
    </location>
</feature>
<evidence type="ECO:0000313" key="2">
    <source>
        <dbReference type="EMBL" id="MFD1640282.1"/>
    </source>
</evidence>
<keyword evidence="1" id="KW-1133">Transmembrane helix</keyword>
<keyword evidence="1" id="KW-0472">Membrane</keyword>
<proteinExistence type="predicted"/>
<protein>
    <submittedName>
        <fullName evidence="2">Uncharacterized protein</fullName>
    </submittedName>
</protein>
<dbReference type="AlphaFoldDB" id="A0ABD6D2M1"/>
<sequence length="73" mass="7631">MNRTSKAGILVGSGMLFVIVWEIRSALGLLVGIDTNPQLYMLLTLAIVGLTAFALAIGLIGVTPETPADEDTS</sequence>
<gene>
    <name evidence="2" type="ORF">ACFSBW_00145</name>
</gene>